<feature type="region of interest" description="Disordered" evidence="1">
    <location>
        <begin position="35"/>
        <end position="54"/>
    </location>
</feature>
<dbReference type="Proteomes" id="UP000215914">
    <property type="component" value="Unassembled WGS sequence"/>
</dbReference>
<protein>
    <submittedName>
        <fullName evidence="2">Uncharacterized protein</fullName>
    </submittedName>
</protein>
<dbReference type="Gramene" id="mRNA:HanXRQr2_Chr16g0771181">
    <property type="protein sequence ID" value="mRNA:HanXRQr2_Chr16g0771181"/>
    <property type="gene ID" value="HanXRQr2_Chr16g0771181"/>
</dbReference>
<evidence type="ECO:0000256" key="1">
    <source>
        <dbReference type="SAM" id="MobiDB-lite"/>
    </source>
</evidence>
<reference evidence="2" key="1">
    <citation type="journal article" date="2017" name="Nature">
        <title>The sunflower genome provides insights into oil metabolism, flowering and Asterid evolution.</title>
        <authorList>
            <person name="Badouin H."/>
            <person name="Gouzy J."/>
            <person name="Grassa C.J."/>
            <person name="Murat F."/>
            <person name="Staton S.E."/>
            <person name="Cottret L."/>
            <person name="Lelandais-Briere C."/>
            <person name="Owens G.L."/>
            <person name="Carrere S."/>
            <person name="Mayjonade B."/>
            <person name="Legrand L."/>
            <person name="Gill N."/>
            <person name="Kane N.C."/>
            <person name="Bowers J.E."/>
            <person name="Hubner S."/>
            <person name="Bellec A."/>
            <person name="Berard A."/>
            <person name="Berges H."/>
            <person name="Blanchet N."/>
            <person name="Boniface M.C."/>
            <person name="Brunel D."/>
            <person name="Catrice O."/>
            <person name="Chaidir N."/>
            <person name="Claudel C."/>
            <person name="Donnadieu C."/>
            <person name="Faraut T."/>
            <person name="Fievet G."/>
            <person name="Helmstetter N."/>
            <person name="King M."/>
            <person name="Knapp S.J."/>
            <person name="Lai Z."/>
            <person name="Le Paslier M.C."/>
            <person name="Lippi Y."/>
            <person name="Lorenzon L."/>
            <person name="Mandel J.R."/>
            <person name="Marage G."/>
            <person name="Marchand G."/>
            <person name="Marquand E."/>
            <person name="Bret-Mestries E."/>
            <person name="Morien E."/>
            <person name="Nambeesan S."/>
            <person name="Nguyen T."/>
            <person name="Pegot-Espagnet P."/>
            <person name="Pouilly N."/>
            <person name="Raftis F."/>
            <person name="Sallet E."/>
            <person name="Schiex T."/>
            <person name="Thomas J."/>
            <person name="Vandecasteele C."/>
            <person name="Vares D."/>
            <person name="Vear F."/>
            <person name="Vautrin S."/>
            <person name="Crespi M."/>
            <person name="Mangin B."/>
            <person name="Burke J.M."/>
            <person name="Salse J."/>
            <person name="Munos S."/>
            <person name="Vincourt P."/>
            <person name="Rieseberg L.H."/>
            <person name="Langlade N.B."/>
        </authorList>
    </citation>
    <scope>NUCLEOTIDE SEQUENCE</scope>
    <source>
        <tissue evidence="2">Leaves</tissue>
    </source>
</reference>
<sequence>MDMNTSMFKKINKSQPWRGSYVAFRLFYGMQNKQNNKADSKEPAPLLPLISKSF</sequence>
<comment type="caution">
    <text evidence="2">The sequence shown here is derived from an EMBL/GenBank/DDBJ whole genome shotgun (WGS) entry which is preliminary data.</text>
</comment>
<organism evidence="2 3">
    <name type="scientific">Helianthus annuus</name>
    <name type="common">Common sunflower</name>
    <dbReference type="NCBI Taxonomy" id="4232"/>
    <lineage>
        <taxon>Eukaryota</taxon>
        <taxon>Viridiplantae</taxon>
        <taxon>Streptophyta</taxon>
        <taxon>Embryophyta</taxon>
        <taxon>Tracheophyta</taxon>
        <taxon>Spermatophyta</taxon>
        <taxon>Magnoliopsida</taxon>
        <taxon>eudicotyledons</taxon>
        <taxon>Gunneridae</taxon>
        <taxon>Pentapetalae</taxon>
        <taxon>asterids</taxon>
        <taxon>campanulids</taxon>
        <taxon>Asterales</taxon>
        <taxon>Asteraceae</taxon>
        <taxon>Asteroideae</taxon>
        <taxon>Heliantheae alliance</taxon>
        <taxon>Heliantheae</taxon>
        <taxon>Helianthus</taxon>
    </lineage>
</organism>
<evidence type="ECO:0000313" key="3">
    <source>
        <dbReference type="Proteomes" id="UP000215914"/>
    </source>
</evidence>
<reference evidence="2" key="2">
    <citation type="submission" date="2020-06" db="EMBL/GenBank/DDBJ databases">
        <title>Helianthus annuus Genome sequencing and assembly Release 2.</title>
        <authorList>
            <person name="Gouzy J."/>
            <person name="Langlade N."/>
            <person name="Munos S."/>
        </authorList>
    </citation>
    <scope>NUCLEOTIDE SEQUENCE</scope>
    <source>
        <tissue evidence="2">Leaves</tissue>
    </source>
</reference>
<name>A0A9K3DX47_HELAN</name>
<accession>A0A9K3DX47</accession>
<dbReference type="EMBL" id="MNCJ02000331">
    <property type="protein sequence ID" value="KAF5761948.1"/>
    <property type="molecule type" value="Genomic_DNA"/>
</dbReference>
<keyword evidence="3" id="KW-1185">Reference proteome</keyword>
<gene>
    <name evidence="2" type="ORF">HanXRQr2_Chr16g0771181</name>
</gene>
<dbReference type="AlphaFoldDB" id="A0A9K3DX47"/>
<proteinExistence type="predicted"/>
<evidence type="ECO:0000313" key="2">
    <source>
        <dbReference type="EMBL" id="KAF5761948.1"/>
    </source>
</evidence>